<proteinExistence type="predicted"/>
<dbReference type="AlphaFoldDB" id="A0A3A9K568"/>
<feature type="transmembrane region" description="Helical" evidence="1">
    <location>
        <begin position="6"/>
        <end position="26"/>
    </location>
</feature>
<name>A0A3A9K568_9BACI</name>
<protein>
    <submittedName>
        <fullName evidence="2">Uncharacterized protein</fullName>
    </submittedName>
</protein>
<dbReference type="RefSeq" id="WP_110935377.1">
    <property type="nucleotide sequence ID" value="NZ_KZ614146.1"/>
</dbReference>
<evidence type="ECO:0000313" key="2">
    <source>
        <dbReference type="EMBL" id="RKL67459.1"/>
    </source>
</evidence>
<keyword evidence="3" id="KW-1185">Reference proteome</keyword>
<gene>
    <name evidence="2" type="ORF">CR203_08875</name>
</gene>
<dbReference type="EMBL" id="PDOE01000003">
    <property type="protein sequence ID" value="RKL67459.1"/>
    <property type="molecule type" value="Genomic_DNA"/>
</dbReference>
<keyword evidence="1" id="KW-1133">Transmembrane helix</keyword>
<organism evidence="2 3">
    <name type="scientific">Salipaludibacillus neizhouensis</name>
    <dbReference type="NCBI Taxonomy" id="885475"/>
    <lineage>
        <taxon>Bacteria</taxon>
        <taxon>Bacillati</taxon>
        <taxon>Bacillota</taxon>
        <taxon>Bacilli</taxon>
        <taxon>Bacillales</taxon>
        <taxon>Bacillaceae</taxon>
    </lineage>
</organism>
<evidence type="ECO:0000313" key="3">
    <source>
        <dbReference type="Proteomes" id="UP000281498"/>
    </source>
</evidence>
<accession>A0A3A9K568</accession>
<dbReference type="Proteomes" id="UP000281498">
    <property type="component" value="Unassembled WGS sequence"/>
</dbReference>
<evidence type="ECO:0000256" key="1">
    <source>
        <dbReference type="SAM" id="Phobius"/>
    </source>
</evidence>
<dbReference type="OrthoDB" id="2969634at2"/>
<reference evidence="2 3" key="1">
    <citation type="submission" date="2017-10" db="EMBL/GenBank/DDBJ databases">
        <title>Bacillus sp. nov., a halophilic bacterium isolated from a Keqin Lake.</title>
        <authorList>
            <person name="Wang H."/>
        </authorList>
    </citation>
    <scope>NUCLEOTIDE SEQUENCE [LARGE SCALE GENOMIC DNA]</scope>
    <source>
        <strain evidence="2 3">KCTC 13187</strain>
    </source>
</reference>
<keyword evidence="1" id="KW-0812">Transmembrane</keyword>
<sequence length="224" mass="25303">MKDLKVFTAVIFIVCLFIGIGLSMLLDNSEKILQTLDGEEFGFLVDHQEIESSIFDAAFDASFHARVNVAFPDEIRTVTSLINIYEEGEHVAQYPSGALIFDDDFLFEGDYVDFATGGMNNLEENDDGYYWTQVIKVTDGSLRSGVDLRNEGDLEMWTRQDSVAVKDAEPVIYGIGVIEGTGEMQSGYENREEFEEWAESQGKVITMELLISSEKEELETWDLR</sequence>
<keyword evidence="1" id="KW-0472">Membrane</keyword>
<comment type="caution">
    <text evidence="2">The sequence shown here is derived from an EMBL/GenBank/DDBJ whole genome shotgun (WGS) entry which is preliminary data.</text>
</comment>